<dbReference type="Pfam" id="PF02928">
    <property type="entry name" value="zf-C5HC2"/>
    <property type="match status" value="1"/>
</dbReference>
<feature type="region of interest" description="Disordered" evidence="3">
    <location>
        <begin position="1012"/>
        <end position="1067"/>
    </location>
</feature>
<feature type="region of interest" description="Disordered" evidence="3">
    <location>
        <begin position="316"/>
        <end position="369"/>
    </location>
</feature>
<dbReference type="GO" id="GO:0000785">
    <property type="term" value="C:chromatin"/>
    <property type="evidence" value="ECO:0007669"/>
    <property type="project" value="TreeGrafter"/>
</dbReference>
<feature type="domain" description="JmjN" evidence="5">
    <location>
        <begin position="452"/>
        <end position="493"/>
    </location>
</feature>
<evidence type="ECO:0000313" key="8">
    <source>
        <dbReference type="Proteomes" id="UP001283361"/>
    </source>
</evidence>
<evidence type="ECO:0000313" key="7">
    <source>
        <dbReference type="EMBL" id="KAK3790170.1"/>
    </source>
</evidence>
<dbReference type="Gene3D" id="2.60.120.650">
    <property type="entry name" value="Cupin"/>
    <property type="match status" value="1"/>
</dbReference>
<comment type="subcellular location">
    <subcellularLocation>
        <location evidence="1">Nucleus</location>
    </subcellularLocation>
</comment>
<dbReference type="EMBL" id="JAWDGP010001567">
    <property type="protein sequence ID" value="KAK3790170.1"/>
    <property type="molecule type" value="Genomic_DNA"/>
</dbReference>
<dbReference type="AlphaFoldDB" id="A0AAE1E1I5"/>
<evidence type="ECO:0000256" key="3">
    <source>
        <dbReference type="SAM" id="MobiDB-lite"/>
    </source>
</evidence>
<dbReference type="SMART" id="SM00558">
    <property type="entry name" value="JmjC"/>
    <property type="match status" value="1"/>
</dbReference>
<dbReference type="SMART" id="SM00545">
    <property type="entry name" value="JmjN"/>
    <property type="match status" value="1"/>
</dbReference>
<organism evidence="7 8">
    <name type="scientific">Elysia crispata</name>
    <name type="common">lettuce slug</name>
    <dbReference type="NCBI Taxonomy" id="231223"/>
    <lineage>
        <taxon>Eukaryota</taxon>
        <taxon>Metazoa</taxon>
        <taxon>Spiralia</taxon>
        <taxon>Lophotrochozoa</taxon>
        <taxon>Mollusca</taxon>
        <taxon>Gastropoda</taxon>
        <taxon>Heterobranchia</taxon>
        <taxon>Euthyneura</taxon>
        <taxon>Panpulmonata</taxon>
        <taxon>Sacoglossa</taxon>
        <taxon>Placobranchoidea</taxon>
        <taxon>Plakobranchidae</taxon>
        <taxon>Elysia</taxon>
    </lineage>
</organism>
<feature type="compositionally biased region" description="Basic residues" evidence="3">
    <location>
        <begin position="204"/>
        <end position="213"/>
    </location>
</feature>
<dbReference type="InterPro" id="IPR003349">
    <property type="entry name" value="JmjN"/>
</dbReference>
<feature type="compositionally biased region" description="Low complexity" evidence="3">
    <location>
        <begin position="1016"/>
        <end position="1054"/>
    </location>
</feature>
<feature type="compositionally biased region" description="Basic and acidic residues" evidence="3">
    <location>
        <begin position="263"/>
        <end position="282"/>
    </location>
</feature>
<feature type="compositionally biased region" description="Basic and acidic residues" evidence="3">
    <location>
        <begin position="323"/>
        <end position="369"/>
    </location>
</feature>
<dbReference type="PROSITE" id="PS51011">
    <property type="entry name" value="ARID"/>
    <property type="match status" value="1"/>
</dbReference>
<feature type="compositionally biased region" description="Basic residues" evidence="3">
    <location>
        <begin position="184"/>
        <end position="195"/>
    </location>
</feature>
<feature type="domain" description="JmjC" evidence="6">
    <location>
        <begin position="704"/>
        <end position="869"/>
    </location>
</feature>
<dbReference type="SUPFAM" id="SSF46774">
    <property type="entry name" value="ARID-like"/>
    <property type="match status" value="1"/>
</dbReference>
<dbReference type="PROSITE" id="PS51184">
    <property type="entry name" value="JMJC"/>
    <property type="match status" value="1"/>
</dbReference>
<proteinExistence type="predicted"/>
<evidence type="ECO:0000256" key="2">
    <source>
        <dbReference type="ARBA" id="ARBA00023242"/>
    </source>
</evidence>
<dbReference type="PANTHER" id="PTHR10694:SF113">
    <property type="entry name" value="PROTEIN JUMONJI"/>
    <property type="match status" value="1"/>
</dbReference>
<accession>A0AAE1E1I5</accession>
<feature type="compositionally biased region" description="Acidic residues" evidence="3">
    <location>
        <begin position="154"/>
        <end position="175"/>
    </location>
</feature>
<dbReference type="InterPro" id="IPR004198">
    <property type="entry name" value="Znf_C5HC2"/>
</dbReference>
<evidence type="ECO:0000259" key="6">
    <source>
        <dbReference type="PROSITE" id="PS51184"/>
    </source>
</evidence>
<dbReference type="Gene3D" id="1.10.150.60">
    <property type="entry name" value="ARID DNA-binding domain"/>
    <property type="match status" value="1"/>
</dbReference>
<dbReference type="CDD" id="cd16870">
    <property type="entry name" value="ARID_JARD2"/>
    <property type="match status" value="1"/>
</dbReference>
<keyword evidence="2" id="KW-0539">Nucleus</keyword>
<evidence type="ECO:0000259" key="5">
    <source>
        <dbReference type="PROSITE" id="PS51183"/>
    </source>
</evidence>
<dbReference type="SMART" id="SM00501">
    <property type="entry name" value="BRIGHT"/>
    <property type="match status" value="1"/>
</dbReference>
<dbReference type="GO" id="GO:0006338">
    <property type="term" value="P:chromatin remodeling"/>
    <property type="evidence" value="ECO:0007669"/>
    <property type="project" value="TreeGrafter"/>
</dbReference>
<evidence type="ECO:0000256" key="1">
    <source>
        <dbReference type="ARBA" id="ARBA00004123"/>
    </source>
</evidence>
<dbReference type="GO" id="GO:0010468">
    <property type="term" value="P:regulation of gene expression"/>
    <property type="evidence" value="ECO:0007669"/>
    <property type="project" value="TreeGrafter"/>
</dbReference>
<dbReference type="Pfam" id="PF02375">
    <property type="entry name" value="JmjN"/>
    <property type="match status" value="1"/>
</dbReference>
<dbReference type="SMART" id="SM01014">
    <property type="entry name" value="ARID"/>
    <property type="match status" value="1"/>
</dbReference>
<dbReference type="InterPro" id="IPR003347">
    <property type="entry name" value="JmjC_dom"/>
</dbReference>
<dbReference type="InterPro" id="IPR001606">
    <property type="entry name" value="ARID_dom"/>
</dbReference>
<keyword evidence="8" id="KW-1185">Reference proteome</keyword>
<feature type="region of interest" description="Disordered" evidence="3">
    <location>
        <begin position="402"/>
        <end position="459"/>
    </location>
</feature>
<evidence type="ECO:0008006" key="9">
    <source>
        <dbReference type="Google" id="ProtNLM"/>
    </source>
</evidence>
<dbReference type="Proteomes" id="UP001283361">
    <property type="component" value="Unassembled WGS sequence"/>
</dbReference>
<dbReference type="Pfam" id="PF01388">
    <property type="entry name" value="ARID"/>
    <property type="match status" value="1"/>
</dbReference>
<feature type="compositionally biased region" description="Polar residues" evidence="3">
    <location>
        <begin position="86"/>
        <end position="101"/>
    </location>
</feature>
<dbReference type="GO" id="GO:0003677">
    <property type="term" value="F:DNA binding"/>
    <property type="evidence" value="ECO:0007669"/>
    <property type="project" value="InterPro"/>
</dbReference>
<dbReference type="PROSITE" id="PS51183">
    <property type="entry name" value="JMJN"/>
    <property type="match status" value="1"/>
</dbReference>
<protein>
    <recommendedName>
        <fullName evidence="9">Protein Jumonji</fullName>
    </recommendedName>
</protein>
<dbReference type="InterPro" id="IPR036431">
    <property type="entry name" value="ARID_dom_sf"/>
</dbReference>
<comment type="caution">
    <text evidence="7">The sequence shown here is derived from an EMBL/GenBank/DDBJ whole genome shotgun (WGS) entry which is preliminary data.</text>
</comment>
<feature type="domain" description="ARID" evidence="4">
    <location>
        <begin position="517"/>
        <end position="610"/>
    </location>
</feature>
<feature type="region of interest" description="Disordered" evidence="3">
    <location>
        <begin position="146"/>
        <end position="301"/>
    </location>
</feature>
<gene>
    <name evidence="7" type="ORF">RRG08_010788</name>
</gene>
<name>A0AAE1E1I5_9GAST</name>
<reference evidence="7" key="1">
    <citation type="journal article" date="2023" name="G3 (Bethesda)">
        <title>A reference genome for the long-term kleptoplast-retaining sea slug Elysia crispata morphotype clarki.</title>
        <authorList>
            <person name="Eastman K.E."/>
            <person name="Pendleton A.L."/>
            <person name="Shaikh M.A."/>
            <person name="Suttiyut T."/>
            <person name="Ogas R."/>
            <person name="Tomko P."/>
            <person name="Gavelis G."/>
            <person name="Widhalm J.R."/>
            <person name="Wisecaver J.H."/>
        </authorList>
    </citation>
    <scope>NUCLEOTIDE SEQUENCE</scope>
    <source>
        <strain evidence="7">ECLA1</strain>
    </source>
</reference>
<sequence>MARDFFQGNISFDVNRVLSFGYERKTFSTMGEITINDDGEHDDRSNQGAFTPFKTTAHVEGEITPRSSYIGRHRARSSQSTSSSTPRQNLSGIKFESSSLRSPDVMSARKSLLGKLTSVAQQHAKKILDRSARQREGRAERMAKRLQLKRKLEEEEDDEDEEEEDDDEDDENEEVEDKKDSKSRGKARKKHKAHRTERVESQKNRKQGRKHAKEGKARSFMSKRRSSLSRLDKSQKVRSKVYMSGGLSCSEYGMKSIKNKSQVLKDDTKIKGRSKEGKETVKKSVQAESKPRRPYKVRPIERVRTRGYSLLLASKQAMRRAKKDNGAHLKNKTDLATIDMKERDDAQMDQTWVEHSEGEDIESDRELSSKRHLDKKHLFVVGIGEKRKNPHLGEDSFSVIKKRSGSVASETESVPSRRSSRESFTSKPSPARTVRRTSSSSTQAASEERSSIPTFHPTDAEFSDPMAYISKIQMEAEPHGMCKIIPPSSWKLDSSKLIEDVRFASQVQSIHRLYQRWGPNVQQSAAISQHLMSGHSNISTNSPQMGGVEIDLPRLHQLVEDAGGPKKMVDKKDWAKIADLMNIPKQSPDRSDRLYDIYCYHVFPYASLSEKERKQLDSEVEAIHKLQTVEEDVIRKGRLMTLSSFSRIARNVLSMWFKEEPTHQQVETEYWKLVEEGKRHVSVQCGHINTRAQASAFPTRKDSPYSRHAWNLNNIPGSQGSVLKYLGHVPGVSIPTLHIGMLFSTSCWSSAPHGLPYMQYQHTGAPTIWHCVSKSQQDKLQSVLKEVVPTLVTDKPCWLKEDWLMVNPKRLSQHGVHVEKCVQYPCQFVVVFPGAFTSTISCGYSVSESVHFALPSWLPQGLEASLMLNKSEERELFCMTSILCTLVQDETVEIATLAEALPLLTSLINKELDLRNQLSAAGLKGEKKDNFFDSPPSIAIVNKRRSSISDDKICDVCNRICYLSMVLIEHGEQVLCIEHGVKHLQRKKNSKSAKLFLRYTQNELETVLKEAKERLGSNSSSDNTSSSGRSSTNSSTGSTSVSLSNINSSNSSGSKTRHNSRQSLSTS</sequence>
<dbReference type="SUPFAM" id="SSF51197">
    <property type="entry name" value="Clavaminate synthase-like"/>
    <property type="match status" value="1"/>
</dbReference>
<dbReference type="PANTHER" id="PTHR10694">
    <property type="entry name" value="LYSINE-SPECIFIC DEMETHYLASE"/>
    <property type="match status" value="1"/>
</dbReference>
<dbReference type="GO" id="GO:0005634">
    <property type="term" value="C:nucleus"/>
    <property type="evidence" value="ECO:0007669"/>
    <property type="project" value="UniProtKB-SubCell"/>
</dbReference>
<feature type="region of interest" description="Disordered" evidence="3">
    <location>
        <begin position="68"/>
        <end position="103"/>
    </location>
</feature>
<dbReference type="Pfam" id="PF02373">
    <property type="entry name" value="JmjC"/>
    <property type="match status" value="1"/>
</dbReference>
<evidence type="ECO:0000259" key="4">
    <source>
        <dbReference type="PROSITE" id="PS51011"/>
    </source>
</evidence>
<feature type="compositionally biased region" description="Low complexity" evidence="3">
    <location>
        <begin position="428"/>
        <end position="445"/>
    </location>
</feature>